<feature type="compositionally biased region" description="Basic and acidic residues" evidence="1">
    <location>
        <begin position="277"/>
        <end position="296"/>
    </location>
</feature>
<dbReference type="InterPro" id="IPR036621">
    <property type="entry name" value="Anticodon-bd_dom_sf"/>
</dbReference>
<evidence type="ECO:0000313" key="2">
    <source>
        <dbReference type="EMBL" id="SPQ97655.1"/>
    </source>
</evidence>
<feature type="region of interest" description="Disordered" evidence="1">
    <location>
        <begin position="1"/>
        <end position="141"/>
    </location>
</feature>
<evidence type="ECO:0008006" key="4">
    <source>
        <dbReference type="Google" id="ProtNLM"/>
    </source>
</evidence>
<feature type="region of interest" description="Disordered" evidence="1">
    <location>
        <begin position="239"/>
        <end position="304"/>
    </location>
</feature>
<dbReference type="EMBL" id="OVEO01000008">
    <property type="protein sequence ID" value="SPQ97655.1"/>
    <property type="molecule type" value="Genomic_DNA"/>
</dbReference>
<keyword evidence="2" id="KW-0496">Mitochondrion</keyword>
<proteinExistence type="predicted"/>
<organism evidence="2 3">
    <name type="scientific">Plasmodiophora brassicae</name>
    <name type="common">Clubroot disease agent</name>
    <dbReference type="NCBI Taxonomy" id="37360"/>
    <lineage>
        <taxon>Eukaryota</taxon>
        <taxon>Sar</taxon>
        <taxon>Rhizaria</taxon>
        <taxon>Endomyxa</taxon>
        <taxon>Phytomyxea</taxon>
        <taxon>Plasmodiophorida</taxon>
        <taxon>Plasmodiophoridae</taxon>
        <taxon>Plasmodiophora</taxon>
    </lineage>
</organism>
<feature type="compositionally biased region" description="Basic residues" evidence="1">
    <location>
        <begin position="111"/>
        <end position="128"/>
    </location>
</feature>
<evidence type="ECO:0000313" key="3">
    <source>
        <dbReference type="Proteomes" id="UP000290189"/>
    </source>
</evidence>
<evidence type="ECO:0000256" key="1">
    <source>
        <dbReference type="SAM" id="MobiDB-lite"/>
    </source>
</evidence>
<reference evidence="2 3" key="1">
    <citation type="submission" date="2018-03" db="EMBL/GenBank/DDBJ databases">
        <authorList>
            <person name="Fogelqvist J."/>
        </authorList>
    </citation>
    <scope>NUCLEOTIDE SEQUENCE [LARGE SCALE GENOMIC DNA]</scope>
</reference>
<accession>A0A3P3YBW6</accession>
<dbReference type="AlphaFoldDB" id="A0A3P3YBW6"/>
<feature type="compositionally biased region" description="Low complexity" evidence="1">
    <location>
        <begin position="129"/>
        <end position="139"/>
    </location>
</feature>
<dbReference type="SUPFAM" id="SSF52954">
    <property type="entry name" value="Class II aaRS ABD-related"/>
    <property type="match status" value="1"/>
</dbReference>
<feature type="compositionally biased region" description="Low complexity" evidence="1">
    <location>
        <begin position="12"/>
        <end position="66"/>
    </location>
</feature>
<name>A0A3P3YBW6_PLABS</name>
<feature type="compositionally biased region" description="Low complexity" evidence="1">
    <location>
        <begin position="82"/>
        <end position="110"/>
    </location>
</feature>
<dbReference type="Gene3D" id="3.40.50.800">
    <property type="entry name" value="Anticodon-binding domain"/>
    <property type="match status" value="1"/>
</dbReference>
<geneLocation type="mitochondrion" evidence="2"/>
<dbReference type="Proteomes" id="UP000290189">
    <property type="component" value="Unassembled WGS sequence"/>
</dbReference>
<sequence length="364" mass="39918">MVEESGEGVREAPVGVAAQEQPAQEAPTVTADAPADAGHDAAAGGEFEADNGSRAPDAAPPAAAAATDVHDLLSKDEDESAPPDAAAATAPETAAETTTTTPGKSGSVPRRAGRRRRRRGRSPRRSPFVRRSPFRGPRGMDPTVQIICLGAAERRYSRFCCDVVERAGLSCDVRDMDRDSLSSMLREIAQGRTRYVVTIGKQNEMRRDVSFRVLSAYDDRPSVVSIDEAVETMLRLERGPPLGRPPVDVRPPMSNGYDAPDPYRYSVPPPAPYGYYDEPRYDRGYSPRRSYERYEPDYSPGPVHHDARQYSPVHASLAFQQQQYGPIRRDPYHAPAQPEPYDPFSTMANYYTATDSACHLGDST</sequence>
<gene>
    <name evidence="2" type="ORF">PLBR_LOCUS4870</name>
</gene>
<protein>
    <recommendedName>
        <fullName evidence="4">Anticodon-binding domain-containing protein</fullName>
    </recommendedName>
</protein>